<reference evidence="1" key="1">
    <citation type="submission" date="2014-12" db="EMBL/GenBank/DDBJ databases">
        <title>Insight into the proteome of Arion vulgaris.</title>
        <authorList>
            <person name="Aradska J."/>
            <person name="Bulat T."/>
            <person name="Smidak R."/>
            <person name="Sarate P."/>
            <person name="Gangsoo J."/>
            <person name="Sialana F."/>
            <person name="Bilban M."/>
            <person name="Lubec G."/>
        </authorList>
    </citation>
    <scope>NUCLEOTIDE SEQUENCE</scope>
    <source>
        <tissue evidence="1">Skin</tissue>
    </source>
</reference>
<name>A0A0B6Z0Y8_9EUPU</name>
<organism evidence="1">
    <name type="scientific">Arion vulgaris</name>
    <dbReference type="NCBI Taxonomy" id="1028688"/>
    <lineage>
        <taxon>Eukaryota</taxon>
        <taxon>Metazoa</taxon>
        <taxon>Spiralia</taxon>
        <taxon>Lophotrochozoa</taxon>
        <taxon>Mollusca</taxon>
        <taxon>Gastropoda</taxon>
        <taxon>Heterobranchia</taxon>
        <taxon>Euthyneura</taxon>
        <taxon>Panpulmonata</taxon>
        <taxon>Eupulmonata</taxon>
        <taxon>Stylommatophora</taxon>
        <taxon>Helicina</taxon>
        <taxon>Arionoidea</taxon>
        <taxon>Arionidae</taxon>
        <taxon>Arion</taxon>
    </lineage>
</organism>
<dbReference type="EMBL" id="HACG01014716">
    <property type="protein sequence ID" value="CEK61581.1"/>
    <property type="molecule type" value="Transcribed_RNA"/>
</dbReference>
<sequence>MSAVRGKLSTTIPKELLMLTSFLATSESVSLQKALMPEDSTLSKVIQRC</sequence>
<proteinExistence type="predicted"/>
<protein>
    <submittedName>
        <fullName evidence="1">Uncharacterized protein</fullName>
    </submittedName>
</protein>
<accession>A0A0B6Z0Y8</accession>
<evidence type="ECO:0000313" key="1">
    <source>
        <dbReference type="EMBL" id="CEK61581.1"/>
    </source>
</evidence>
<gene>
    <name evidence="1" type="primary">ORF42658</name>
</gene>
<dbReference type="AlphaFoldDB" id="A0A0B6Z0Y8"/>